<proteinExistence type="predicted"/>
<evidence type="ECO:0000256" key="1">
    <source>
        <dbReference type="SAM" id="Phobius"/>
    </source>
</evidence>
<dbReference type="RefSeq" id="WP_380851384.1">
    <property type="nucleotide sequence ID" value="NZ_JBHSFP010000051.1"/>
</dbReference>
<dbReference type="Proteomes" id="UP001596004">
    <property type="component" value="Unassembled WGS sequence"/>
</dbReference>
<name>A0ABV9CVE3_9ACTN</name>
<protein>
    <submittedName>
        <fullName evidence="2">Uncharacterized protein</fullName>
    </submittedName>
</protein>
<feature type="transmembrane region" description="Helical" evidence="1">
    <location>
        <begin position="6"/>
        <end position="25"/>
    </location>
</feature>
<feature type="transmembrane region" description="Helical" evidence="1">
    <location>
        <begin position="46"/>
        <end position="63"/>
    </location>
</feature>
<keyword evidence="3" id="KW-1185">Reference proteome</keyword>
<organism evidence="2 3">
    <name type="scientific">Sphaerisporangium dianthi</name>
    <dbReference type="NCBI Taxonomy" id="1436120"/>
    <lineage>
        <taxon>Bacteria</taxon>
        <taxon>Bacillati</taxon>
        <taxon>Actinomycetota</taxon>
        <taxon>Actinomycetes</taxon>
        <taxon>Streptosporangiales</taxon>
        <taxon>Streptosporangiaceae</taxon>
        <taxon>Sphaerisporangium</taxon>
    </lineage>
</organism>
<keyword evidence="1" id="KW-0472">Membrane</keyword>
<keyword evidence="1" id="KW-1133">Transmembrane helix</keyword>
<dbReference type="EMBL" id="JBHSFP010000051">
    <property type="protein sequence ID" value="MFC4536610.1"/>
    <property type="molecule type" value="Genomic_DNA"/>
</dbReference>
<reference evidence="3" key="1">
    <citation type="journal article" date="2019" name="Int. J. Syst. Evol. Microbiol.">
        <title>The Global Catalogue of Microorganisms (GCM) 10K type strain sequencing project: providing services to taxonomists for standard genome sequencing and annotation.</title>
        <authorList>
            <consortium name="The Broad Institute Genomics Platform"/>
            <consortium name="The Broad Institute Genome Sequencing Center for Infectious Disease"/>
            <person name="Wu L."/>
            <person name="Ma J."/>
        </authorList>
    </citation>
    <scope>NUCLEOTIDE SEQUENCE [LARGE SCALE GENOMIC DNA]</scope>
    <source>
        <strain evidence="3">CGMCC 4.7132</strain>
    </source>
</reference>
<keyword evidence="1" id="KW-0812">Transmembrane</keyword>
<evidence type="ECO:0000313" key="2">
    <source>
        <dbReference type="EMBL" id="MFC4536610.1"/>
    </source>
</evidence>
<accession>A0ABV9CVE3</accession>
<evidence type="ECO:0000313" key="3">
    <source>
        <dbReference type="Proteomes" id="UP001596004"/>
    </source>
</evidence>
<sequence length="73" mass="8100">MVVLDWALRGLILLLTGLGFVGMFMTLTSPPSMWGKQTKEEHRGGLYLLISVLGVPLALWLWIEFFVSCEGCG</sequence>
<gene>
    <name evidence="2" type="ORF">ACFO60_38070</name>
</gene>
<comment type="caution">
    <text evidence="2">The sequence shown here is derived from an EMBL/GenBank/DDBJ whole genome shotgun (WGS) entry which is preliminary data.</text>
</comment>